<dbReference type="InterPro" id="IPR011864">
    <property type="entry name" value="Phosphate_PstC"/>
</dbReference>
<name>A0A538SZC5_UNCEI</name>
<evidence type="ECO:0000256" key="1">
    <source>
        <dbReference type="ARBA" id="ARBA00004651"/>
    </source>
</evidence>
<feature type="transmembrane region" description="Helical" evidence="9">
    <location>
        <begin position="277"/>
        <end position="299"/>
    </location>
</feature>
<evidence type="ECO:0000256" key="2">
    <source>
        <dbReference type="ARBA" id="ARBA00007069"/>
    </source>
</evidence>
<feature type="transmembrane region" description="Helical" evidence="9">
    <location>
        <begin position="12"/>
        <end position="32"/>
    </location>
</feature>
<keyword evidence="4 10" id="KW-1003">Cell membrane</keyword>
<evidence type="ECO:0000256" key="6">
    <source>
        <dbReference type="ARBA" id="ARBA00022692"/>
    </source>
</evidence>
<dbReference type="CDD" id="cd06261">
    <property type="entry name" value="TM_PBP2"/>
    <property type="match status" value="1"/>
</dbReference>
<dbReference type="PANTHER" id="PTHR30425:SF1">
    <property type="entry name" value="PHOSPHATE TRANSPORT SYSTEM PERMEASE PROTEIN PSTC"/>
    <property type="match status" value="1"/>
</dbReference>
<feature type="transmembrane region" description="Helical" evidence="9">
    <location>
        <begin position="101"/>
        <end position="132"/>
    </location>
</feature>
<dbReference type="AlphaFoldDB" id="A0A538SZC5"/>
<proteinExistence type="inferred from homology"/>
<comment type="subcellular location">
    <subcellularLocation>
        <location evidence="1 9">Cell membrane</location>
        <topology evidence="1 9">Multi-pass membrane protein</topology>
    </subcellularLocation>
</comment>
<keyword evidence="6 9" id="KW-0812">Transmembrane</keyword>
<dbReference type="GO" id="GO:0006817">
    <property type="term" value="P:phosphate ion transport"/>
    <property type="evidence" value="ECO:0007669"/>
    <property type="project" value="UniProtKB-KW"/>
</dbReference>
<keyword evidence="8 9" id="KW-0472">Membrane</keyword>
<evidence type="ECO:0000313" key="12">
    <source>
        <dbReference type="EMBL" id="TMQ56725.1"/>
    </source>
</evidence>
<gene>
    <name evidence="12" type="primary">pstC</name>
    <name evidence="12" type="ORF">E6K76_12245</name>
</gene>
<dbReference type="InterPro" id="IPR051124">
    <property type="entry name" value="Phosphate_Transport_Permease"/>
</dbReference>
<dbReference type="InterPro" id="IPR035906">
    <property type="entry name" value="MetI-like_sf"/>
</dbReference>
<dbReference type="PANTHER" id="PTHR30425">
    <property type="entry name" value="PHOSPHATE TRANSPORT SYSTEM PERMEASE PROTEIN PST"/>
    <property type="match status" value="1"/>
</dbReference>
<evidence type="ECO:0000256" key="10">
    <source>
        <dbReference type="RuleBase" id="RU363054"/>
    </source>
</evidence>
<evidence type="ECO:0000256" key="8">
    <source>
        <dbReference type="ARBA" id="ARBA00023136"/>
    </source>
</evidence>
<evidence type="ECO:0000256" key="5">
    <source>
        <dbReference type="ARBA" id="ARBA00022592"/>
    </source>
</evidence>
<protein>
    <recommendedName>
        <fullName evidence="10">Phosphate transport system permease protein</fullName>
    </recommendedName>
</protein>
<evidence type="ECO:0000313" key="13">
    <source>
        <dbReference type="Proteomes" id="UP000316852"/>
    </source>
</evidence>
<feature type="domain" description="ABC transmembrane type-1" evidence="11">
    <location>
        <begin position="68"/>
        <end position="292"/>
    </location>
</feature>
<comment type="caution">
    <text evidence="12">The sequence shown here is derived from an EMBL/GenBank/DDBJ whole genome shotgun (WGS) entry which is preliminary data.</text>
</comment>
<comment type="caution">
    <text evidence="10">Lacks conserved residue(s) required for the propagation of feature annotation.</text>
</comment>
<sequence>MKSARITADGVYRAALGGAAALVFVVVALIVFETARGAGLSIKTFGLGFLTGTAWDPVSEKFGALPYVYGTIVSSALALLIAVPLGIGSAVYLAEIAPRRVGALVSFVIELLAAIPSIVYGIWGFFVLAPWLRGAVEPWLIAHLGFLPLFRGYPFGIGMLNAAIVLSIMIVPTIVSISREVLLATPGSLREAALALGATPAEAIGVALGAARPGILGAVILALGRALGETMAVTMLIGNTNRISASLLDPGATMASIIANEFTEATTPLYISSLIEIALVLFAITIVVNGAARALVYWATGGRRTAAALA</sequence>
<dbReference type="SUPFAM" id="SSF161098">
    <property type="entry name" value="MetI-like"/>
    <property type="match status" value="1"/>
</dbReference>
<dbReference type="NCBIfam" id="TIGR02138">
    <property type="entry name" value="phosphate_pstC"/>
    <property type="match status" value="1"/>
</dbReference>
<keyword evidence="7 9" id="KW-1133">Transmembrane helix</keyword>
<reference evidence="12 13" key="1">
    <citation type="journal article" date="2019" name="Nat. Microbiol.">
        <title>Mediterranean grassland soil C-N compound turnover is dependent on rainfall and depth, and is mediated by genomically divergent microorganisms.</title>
        <authorList>
            <person name="Diamond S."/>
            <person name="Andeer P.F."/>
            <person name="Li Z."/>
            <person name="Crits-Christoph A."/>
            <person name="Burstein D."/>
            <person name="Anantharaman K."/>
            <person name="Lane K.R."/>
            <person name="Thomas B.C."/>
            <person name="Pan C."/>
            <person name="Northen T.R."/>
            <person name="Banfield J.F."/>
        </authorList>
    </citation>
    <scope>NUCLEOTIDE SEQUENCE [LARGE SCALE GENOMIC DNA]</scope>
    <source>
        <strain evidence="12">WS_6</strain>
    </source>
</reference>
<feature type="transmembrane region" description="Helical" evidence="9">
    <location>
        <begin position="67"/>
        <end position="94"/>
    </location>
</feature>
<dbReference type="InterPro" id="IPR000515">
    <property type="entry name" value="MetI-like"/>
</dbReference>
<evidence type="ECO:0000256" key="4">
    <source>
        <dbReference type="ARBA" id="ARBA00022475"/>
    </source>
</evidence>
<dbReference type="PROSITE" id="PS50928">
    <property type="entry name" value="ABC_TM1"/>
    <property type="match status" value="1"/>
</dbReference>
<dbReference type="EMBL" id="VBOW01000081">
    <property type="protein sequence ID" value="TMQ56725.1"/>
    <property type="molecule type" value="Genomic_DNA"/>
</dbReference>
<dbReference type="GO" id="GO:0005315">
    <property type="term" value="F:phosphate transmembrane transporter activity"/>
    <property type="evidence" value="ECO:0007669"/>
    <property type="project" value="InterPro"/>
</dbReference>
<evidence type="ECO:0000256" key="7">
    <source>
        <dbReference type="ARBA" id="ARBA00022989"/>
    </source>
</evidence>
<dbReference type="Pfam" id="PF00528">
    <property type="entry name" value="BPD_transp_1"/>
    <property type="match status" value="1"/>
</dbReference>
<comment type="similarity">
    <text evidence="2 10">Belongs to the binding-protein-dependent transport system permease family. CysTW subfamily.</text>
</comment>
<dbReference type="GO" id="GO:0005886">
    <property type="term" value="C:plasma membrane"/>
    <property type="evidence" value="ECO:0007669"/>
    <property type="project" value="UniProtKB-SubCell"/>
</dbReference>
<feature type="transmembrane region" description="Helical" evidence="9">
    <location>
        <begin position="152"/>
        <end position="175"/>
    </location>
</feature>
<evidence type="ECO:0000256" key="3">
    <source>
        <dbReference type="ARBA" id="ARBA00022448"/>
    </source>
</evidence>
<evidence type="ECO:0000256" key="9">
    <source>
        <dbReference type="RuleBase" id="RU363032"/>
    </source>
</evidence>
<comment type="function">
    <text evidence="10">Part of the binding-protein-dependent transport system for phosphate; probably responsible for the translocation of the substrate across the membrane.</text>
</comment>
<keyword evidence="3 9" id="KW-0813">Transport</keyword>
<dbReference type="Proteomes" id="UP000316852">
    <property type="component" value="Unassembled WGS sequence"/>
</dbReference>
<keyword evidence="5 10" id="KW-0592">Phosphate transport</keyword>
<evidence type="ECO:0000259" key="11">
    <source>
        <dbReference type="PROSITE" id="PS50928"/>
    </source>
</evidence>
<dbReference type="Gene3D" id="1.10.3720.10">
    <property type="entry name" value="MetI-like"/>
    <property type="match status" value="1"/>
</dbReference>
<accession>A0A538SZC5</accession>
<organism evidence="12 13">
    <name type="scientific">Eiseniibacteriota bacterium</name>
    <dbReference type="NCBI Taxonomy" id="2212470"/>
    <lineage>
        <taxon>Bacteria</taxon>
        <taxon>Candidatus Eiseniibacteriota</taxon>
    </lineage>
</organism>